<name>A0AAW7XAG8_9GAMM</name>
<organism evidence="11 12">
    <name type="scientific">Saccharophagus degradans</name>
    <dbReference type="NCBI Taxonomy" id="86304"/>
    <lineage>
        <taxon>Bacteria</taxon>
        <taxon>Pseudomonadati</taxon>
        <taxon>Pseudomonadota</taxon>
        <taxon>Gammaproteobacteria</taxon>
        <taxon>Cellvibrionales</taxon>
        <taxon>Cellvibrionaceae</taxon>
        <taxon>Saccharophagus</taxon>
    </lineage>
</organism>
<dbReference type="InterPro" id="IPR055348">
    <property type="entry name" value="DctQ"/>
</dbReference>
<dbReference type="Pfam" id="PF04290">
    <property type="entry name" value="DctQ"/>
    <property type="match status" value="1"/>
</dbReference>
<evidence type="ECO:0000256" key="3">
    <source>
        <dbReference type="ARBA" id="ARBA00022475"/>
    </source>
</evidence>
<dbReference type="AlphaFoldDB" id="A0AAW7XAG8"/>
<dbReference type="PANTHER" id="PTHR35011">
    <property type="entry name" value="2,3-DIKETO-L-GULONATE TRAP TRANSPORTER SMALL PERMEASE PROTEIN YIAM"/>
    <property type="match status" value="1"/>
</dbReference>
<feature type="transmembrane region" description="Helical" evidence="9">
    <location>
        <begin position="146"/>
        <end position="167"/>
    </location>
</feature>
<proteinExistence type="inferred from homology"/>
<dbReference type="InterPro" id="IPR007387">
    <property type="entry name" value="TRAP_DctQ"/>
</dbReference>
<keyword evidence="6 9" id="KW-1133">Transmembrane helix</keyword>
<evidence type="ECO:0000256" key="1">
    <source>
        <dbReference type="ARBA" id="ARBA00004429"/>
    </source>
</evidence>
<sequence length="193" mass="21487">MPSLNSSSPPWLFRFVLSIVTAINALNALLGRCAAWLSVMLVVLMSYIVISRALFDTGSLALQESVTYGHAALFMLCMGYTIILRGHVRVDVFYRRFSPLNKAWVDALGGLLLLLPFALFMTYVSWDFVVRAWQIREASSDPGGLTIVYCLKTLIPVTGILLALQALSEVLRNLLKITYIYEDSADNEEDSPC</sequence>
<feature type="transmembrane region" description="Helical" evidence="9">
    <location>
        <begin position="12"/>
        <end position="30"/>
    </location>
</feature>
<evidence type="ECO:0000256" key="4">
    <source>
        <dbReference type="ARBA" id="ARBA00022519"/>
    </source>
</evidence>
<comment type="caution">
    <text evidence="11">The sequence shown here is derived from an EMBL/GenBank/DDBJ whole genome shotgun (WGS) entry which is preliminary data.</text>
</comment>
<evidence type="ECO:0000259" key="10">
    <source>
        <dbReference type="Pfam" id="PF04290"/>
    </source>
</evidence>
<dbReference type="GO" id="GO:0005886">
    <property type="term" value="C:plasma membrane"/>
    <property type="evidence" value="ECO:0007669"/>
    <property type="project" value="UniProtKB-SubCell"/>
</dbReference>
<comment type="subunit">
    <text evidence="9">The complex comprises the extracytoplasmic solute receptor protein and the two transmembrane proteins.</text>
</comment>
<keyword evidence="5 9" id="KW-0812">Transmembrane</keyword>
<dbReference type="GO" id="GO:0022857">
    <property type="term" value="F:transmembrane transporter activity"/>
    <property type="evidence" value="ECO:0007669"/>
    <property type="project" value="UniProtKB-UniRule"/>
</dbReference>
<evidence type="ECO:0000256" key="5">
    <source>
        <dbReference type="ARBA" id="ARBA00022692"/>
    </source>
</evidence>
<protein>
    <recommendedName>
        <fullName evidence="9">TRAP transporter small permease protein</fullName>
    </recommendedName>
</protein>
<gene>
    <name evidence="11" type="ORF">Q4521_15290</name>
</gene>
<dbReference type="PANTHER" id="PTHR35011:SF4">
    <property type="entry name" value="SLL1102 PROTEIN"/>
    <property type="match status" value="1"/>
</dbReference>
<feature type="transmembrane region" description="Helical" evidence="9">
    <location>
        <begin position="104"/>
        <end position="126"/>
    </location>
</feature>
<feature type="transmembrane region" description="Helical" evidence="9">
    <location>
        <begin position="37"/>
        <end position="55"/>
    </location>
</feature>
<feature type="domain" description="Tripartite ATP-independent periplasmic transporters DctQ component" evidence="10">
    <location>
        <begin position="41"/>
        <end position="174"/>
    </location>
</feature>
<dbReference type="RefSeq" id="WP_303493386.1">
    <property type="nucleotide sequence ID" value="NZ_JAUOPB010000011.1"/>
</dbReference>
<comment type="function">
    <text evidence="9">Part of the tripartite ATP-independent periplasmic (TRAP) transport system.</text>
</comment>
<keyword evidence="7 9" id="KW-0472">Membrane</keyword>
<evidence type="ECO:0000313" key="12">
    <source>
        <dbReference type="Proteomes" id="UP001169760"/>
    </source>
</evidence>
<dbReference type="Proteomes" id="UP001169760">
    <property type="component" value="Unassembled WGS sequence"/>
</dbReference>
<comment type="similarity">
    <text evidence="8 9">Belongs to the TRAP transporter small permease family.</text>
</comment>
<comment type="subcellular location">
    <subcellularLocation>
        <location evidence="1 9">Cell inner membrane</location>
        <topology evidence="1 9">Multi-pass membrane protein</topology>
    </subcellularLocation>
</comment>
<accession>A0AAW7XAG8</accession>
<evidence type="ECO:0000313" key="11">
    <source>
        <dbReference type="EMBL" id="MDO6423847.1"/>
    </source>
</evidence>
<evidence type="ECO:0000256" key="6">
    <source>
        <dbReference type="ARBA" id="ARBA00022989"/>
    </source>
</evidence>
<evidence type="ECO:0000256" key="7">
    <source>
        <dbReference type="ARBA" id="ARBA00023136"/>
    </source>
</evidence>
<keyword evidence="3" id="KW-1003">Cell membrane</keyword>
<dbReference type="EMBL" id="JAUOPB010000011">
    <property type="protein sequence ID" value="MDO6423847.1"/>
    <property type="molecule type" value="Genomic_DNA"/>
</dbReference>
<comment type="caution">
    <text evidence="9">Lacks conserved residue(s) required for the propagation of feature annotation.</text>
</comment>
<keyword evidence="2 9" id="KW-0813">Transport</keyword>
<keyword evidence="4 9" id="KW-0997">Cell inner membrane</keyword>
<evidence type="ECO:0000256" key="8">
    <source>
        <dbReference type="ARBA" id="ARBA00038436"/>
    </source>
</evidence>
<reference evidence="11" key="1">
    <citation type="submission" date="2023-07" db="EMBL/GenBank/DDBJ databases">
        <title>Genome content predicts the carbon catabolic preferences of heterotrophic bacteria.</title>
        <authorList>
            <person name="Gralka M."/>
        </authorList>
    </citation>
    <scope>NUCLEOTIDE SEQUENCE</scope>
    <source>
        <strain evidence="11">I3M17_2</strain>
    </source>
</reference>
<evidence type="ECO:0000256" key="2">
    <source>
        <dbReference type="ARBA" id="ARBA00022448"/>
    </source>
</evidence>
<feature type="transmembrane region" description="Helical" evidence="9">
    <location>
        <begin position="67"/>
        <end position="84"/>
    </location>
</feature>
<evidence type="ECO:0000256" key="9">
    <source>
        <dbReference type="RuleBase" id="RU369079"/>
    </source>
</evidence>